<name>A0A0C1Y369_9CYAN</name>
<reference evidence="1" key="2">
    <citation type="journal article" date="2015" name="Genome Announc.">
        <title>Draft Genome Sequence of Filamentous Marine Cyanobacterium Lyngbya confervoides Strain BDU141951.</title>
        <authorList>
            <person name="Chandrababunaidu M.M."/>
            <person name="Sen D."/>
            <person name="Tripathy S."/>
        </authorList>
    </citation>
    <scope>NUCLEOTIDE SEQUENCE</scope>
    <source>
        <strain evidence="1">BDU141951</strain>
    </source>
</reference>
<organism evidence="1">
    <name type="scientific">Lyngbya confervoides BDU141951</name>
    <dbReference type="NCBI Taxonomy" id="1574623"/>
    <lineage>
        <taxon>Bacteria</taxon>
        <taxon>Bacillati</taxon>
        <taxon>Cyanobacteriota</taxon>
        <taxon>Cyanophyceae</taxon>
        <taxon>Oscillatoriophycideae</taxon>
        <taxon>Oscillatoriales</taxon>
        <taxon>Microcoleaceae</taxon>
        <taxon>Lyngbya</taxon>
    </lineage>
</organism>
<proteinExistence type="predicted"/>
<dbReference type="EMBL" id="JTHE02000003">
    <property type="protein sequence ID" value="NEV66223.1"/>
    <property type="molecule type" value="Genomic_DNA"/>
</dbReference>
<reference evidence="1" key="1">
    <citation type="submission" date="2014-11" db="EMBL/GenBank/DDBJ databases">
        <authorList>
            <person name="Malar M.C."/>
            <person name="Sen D."/>
            <person name="Tripathy S."/>
        </authorList>
    </citation>
    <scope>NUCLEOTIDE SEQUENCE</scope>
    <source>
        <strain evidence="1">BDU141951</strain>
    </source>
</reference>
<gene>
    <name evidence="1" type="ORF">QQ91_003735</name>
</gene>
<sequence>MFTELFPFSFSVDPLAVSGATLWALSLYLAFSPVSDWVTLQLTRWFNFAERSLYLSEEEFEKTRAGRESQNAFWASMFSVLPFIALGTVIHYGVIWGLGGSWSVSLGLLCAVGSGVYELGRRDSQASDPD</sequence>
<reference evidence="1" key="3">
    <citation type="submission" date="2020-02" db="EMBL/GenBank/DDBJ databases">
        <authorList>
            <person name="Sarangi A.N."/>
            <person name="Ghosh S."/>
            <person name="Mukherjee M."/>
            <person name="Tripathy S."/>
        </authorList>
    </citation>
    <scope>NUCLEOTIDE SEQUENCE</scope>
    <source>
        <strain evidence="1">BDU141951</strain>
    </source>
</reference>
<comment type="caution">
    <text evidence="1">The sequence shown here is derived from an EMBL/GenBank/DDBJ whole genome shotgun (WGS) entry which is preliminary data.</text>
</comment>
<dbReference type="AlphaFoldDB" id="A0A0C1Y369"/>
<evidence type="ECO:0000313" key="1">
    <source>
        <dbReference type="EMBL" id="NEV66223.1"/>
    </source>
</evidence>
<accession>A0A0C1Y369</accession>
<protein>
    <submittedName>
        <fullName evidence="1">Uncharacterized protein</fullName>
    </submittedName>
</protein>